<dbReference type="RefSeq" id="WP_112906619.1">
    <property type="nucleotide sequence ID" value="NZ_CP030760.1"/>
</dbReference>
<dbReference type="EMBL" id="CP030760">
    <property type="protein sequence ID" value="AXA39143.1"/>
    <property type="molecule type" value="Genomic_DNA"/>
</dbReference>
<dbReference type="Proteomes" id="UP000251166">
    <property type="component" value="Chromosome"/>
</dbReference>
<dbReference type="AlphaFoldDB" id="A0A2Z4YFV6"/>
<evidence type="ECO:0000313" key="1">
    <source>
        <dbReference type="EMBL" id="AXA39143.1"/>
    </source>
</evidence>
<accession>A0A2Z4YFV6</accession>
<organism evidence="1 2">
    <name type="scientific">Rhizobium leguminosarum</name>
    <dbReference type="NCBI Taxonomy" id="384"/>
    <lineage>
        <taxon>Bacteria</taxon>
        <taxon>Pseudomonadati</taxon>
        <taxon>Pseudomonadota</taxon>
        <taxon>Alphaproteobacteria</taxon>
        <taxon>Hyphomicrobiales</taxon>
        <taxon>Rhizobiaceae</taxon>
        <taxon>Rhizobium/Agrobacterium group</taxon>
        <taxon>Rhizobium</taxon>
    </lineage>
</organism>
<protein>
    <submittedName>
        <fullName evidence="1">Uncharacterized protein</fullName>
    </submittedName>
</protein>
<reference evidence="1 2" key="1">
    <citation type="submission" date="2018-07" db="EMBL/GenBank/DDBJ databases">
        <title>Rhizobium leguminosarum strain:ATCC 14479 Genome sequencing and assembly.</title>
        <authorList>
            <person name="Chakraborty R."/>
        </authorList>
    </citation>
    <scope>NUCLEOTIDE SEQUENCE [LARGE SCALE GENOMIC DNA]</scope>
    <source>
        <strain evidence="1 2">ATCC 14479</strain>
    </source>
</reference>
<sequence length="177" mass="20609">MILRWWKQRSYENEVLAEVMAMTLLLENDHLPKHSGVRDAIRQNGRKSTPKEVATTHIAAALFAEAISHLEAARRQQIYDRLSDWASISSFPPTVQEIEIQRAVRKDFLAGKVKEEDDLITRLQLAFLTAQDWLLDDKIIMQDWKILKSEVYGSLKGYSTEERRQQRLDEIVDNAMR</sequence>
<gene>
    <name evidence="1" type="ORF">DLJ82_1540</name>
</gene>
<name>A0A2Z4YFV6_RHILE</name>
<evidence type="ECO:0000313" key="2">
    <source>
        <dbReference type="Proteomes" id="UP000251166"/>
    </source>
</evidence>
<proteinExistence type="predicted"/>